<sequence>MTTQSWRLSVYDIKPGAIYTVPGDAHHFLYVEKGEAMAASASGMVTLPTESGHFPVGGEMIHAGERTWLYEVRPGAPGLRTHEDLTPVLSRTISIGEGAMLLRADRIDQPAGMVTPSHHHRGPGIRRLSAGLLLAEVGDHVDLIQPGQAWFETGREAVVGSNISDKTNIFIRIMLLPAELEDGKSSFVATTPADAARPRGVVPRVFGERMLA</sequence>
<dbReference type="AlphaFoldDB" id="A0A4D7QNC4"/>
<evidence type="ECO:0000313" key="2">
    <source>
        <dbReference type="Proteomes" id="UP000298588"/>
    </source>
</evidence>
<accession>A0A4D7QNC4</accession>
<dbReference type="InterPro" id="IPR011051">
    <property type="entry name" value="RmlC_Cupin_sf"/>
</dbReference>
<dbReference type="RefSeq" id="WP_137100772.1">
    <property type="nucleotide sequence ID" value="NZ_CP039865.1"/>
</dbReference>
<keyword evidence="2" id="KW-1185">Reference proteome</keyword>
<name>A0A4D7QNC4_9HYPH</name>
<organism evidence="1 2">
    <name type="scientific">Phreatobacter aquaticus</name>
    <dbReference type="NCBI Taxonomy" id="2570229"/>
    <lineage>
        <taxon>Bacteria</taxon>
        <taxon>Pseudomonadati</taxon>
        <taxon>Pseudomonadota</taxon>
        <taxon>Alphaproteobacteria</taxon>
        <taxon>Hyphomicrobiales</taxon>
        <taxon>Phreatobacteraceae</taxon>
        <taxon>Phreatobacter</taxon>
    </lineage>
</organism>
<dbReference type="Proteomes" id="UP000298588">
    <property type="component" value="Chromosome"/>
</dbReference>
<gene>
    <name evidence="1" type="ORF">E8L99_17605</name>
</gene>
<dbReference type="KEGG" id="paqt:E8L99_17605"/>
<evidence type="ECO:0008006" key="3">
    <source>
        <dbReference type="Google" id="ProtNLM"/>
    </source>
</evidence>
<dbReference type="OrthoDB" id="8232984at2"/>
<evidence type="ECO:0000313" key="1">
    <source>
        <dbReference type="EMBL" id="QCK87443.1"/>
    </source>
</evidence>
<dbReference type="EMBL" id="CP039865">
    <property type="protein sequence ID" value="QCK87443.1"/>
    <property type="molecule type" value="Genomic_DNA"/>
</dbReference>
<dbReference type="SUPFAM" id="SSF51182">
    <property type="entry name" value="RmlC-like cupins"/>
    <property type="match status" value="1"/>
</dbReference>
<reference evidence="1 2" key="1">
    <citation type="submission" date="2019-04" db="EMBL/GenBank/DDBJ databases">
        <title>Phreatobacter aquaticus sp. nov.</title>
        <authorList>
            <person name="Choi A."/>
            <person name="Baek K."/>
        </authorList>
    </citation>
    <scope>NUCLEOTIDE SEQUENCE [LARGE SCALE GENOMIC DNA]</scope>
    <source>
        <strain evidence="1 2">NMCR1094</strain>
    </source>
</reference>
<protein>
    <recommendedName>
        <fullName evidence="3">Cupin domain-containing protein</fullName>
    </recommendedName>
</protein>
<proteinExistence type="predicted"/>